<dbReference type="EMBL" id="JAXCLA010000024">
    <property type="protein sequence ID" value="MDY0749166.1"/>
    <property type="molecule type" value="Genomic_DNA"/>
</dbReference>
<sequence length="85" mass="9658">SVRGKSAHSQLDYVKPRHWALEARRSGVPDMLRAMVWLATTVLDAIQQVERELPEDFPMHVWDSITTGFHKAAEAFLNGIQNEEA</sequence>
<reference evidence="1 2" key="1">
    <citation type="submission" date="2023-11" db="EMBL/GenBank/DDBJ databases">
        <title>Paucibacter sp. nov., isolated from fresh soil in Korea.</title>
        <authorList>
            <person name="Le N.T.T."/>
        </authorList>
    </citation>
    <scope>NUCLEOTIDE SEQUENCE [LARGE SCALE GENOMIC DNA]</scope>
    <source>
        <strain evidence="1 2">R3-3</strain>
    </source>
</reference>
<proteinExistence type="predicted"/>
<evidence type="ECO:0000313" key="1">
    <source>
        <dbReference type="EMBL" id="MDY0749166.1"/>
    </source>
</evidence>
<evidence type="ECO:0000313" key="2">
    <source>
        <dbReference type="Proteomes" id="UP001285263"/>
    </source>
</evidence>
<comment type="caution">
    <text evidence="1">The sequence shown here is derived from an EMBL/GenBank/DDBJ whole genome shotgun (WGS) entry which is preliminary data.</text>
</comment>
<accession>A0ABU5DS60</accession>
<keyword evidence="2" id="KW-1185">Reference proteome</keyword>
<dbReference type="Proteomes" id="UP001285263">
    <property type="component" value="Unassembled WGS sequence"/>
</dbReference>
<protein>
    <submittedName>
        <fullName evidence="1">Type II toxin-antitoxin system HipA family toxin</fullName>
    </submittedName>
</protein>
<gene>
    <name evidence="1" type="ORF">SNE35_32040</name>
</gene>
<name>A0ABU5DS60_9BURK</name>
<organism evidence="1 2">
    <name type="scientific">Roseateles agri</name>
    <dbReference type="NCBI Taxonomy" id="3098619"/>
    <lineage>
        <taxon>Bacteria</taxon>
        <taxon>Pseudomonadati</taxon>
        <taxon>Pseudomonadota</taxon>
        <taxon>Betaproteobacteria</taxon>
        <taxon>Burkholderiales</taxon>
        <taxon>Sphaerotilaceae</taxon>
        <taxon>Roseateles</taxon>
    </lineage>
</organism>
<feature type="non-terminal residue" evidence="1">
    <location>
        <position position="1"/>
    </location>
</feature>